<reference evidence="1 2" key="1">
    <citation type="submission" date="2024-08" db="EMBL/GenBank/DDBJ databases">
        <title>Insights into the chromosomal genome structure of Flemingia macrophylla.</title>
        <authorList>
            <person name="Ding Y."/>
            <person name="Zhao Y."/>
            <person name="Bi W."/>
            <person name="Wu M."/>
            <person name="Zhao G."/>
            <person name="Gong Y."/>
            <person name="Li W."/>
            <person name="Zhang P."/>
        </authorList>
    </citation>
    <scope>NUCLEOTIDE SEQUENCE [LARGE SCALE GENOMIC DNA]</scope>
    <source>
        <strain evidence="1">DYQJB</strain>
        <tissue evidence="1">Leaf</tissue>
    </source>
</reference>
<accession>A0ABD1M591</accession>
<protein>
    <submittedName>
        <fullName evidence="1">Uncharacterized protein</fullName>
    </submittedName>
</protein>
<keyword evidence="2" id="KW-1185">Reference proteome</keyword>
<dbReference type="Proteomes" id="UP001603857">
    <property type="component" value="Unassembled WGS sequence"/>
</dbReference>
<gene>
    <name evidence="1" type="ORF">Fmac_018541</name>
</gene>
<sequence>MSSESFNVASGVVVMFRVGVMVVIIEEASGSLVDMPLQRKKVCMVMPAGIVCLLVLMKLQGWKSTVCFPLARGVELLLKGLPQVQLVLRWMGEQSELVNEDNIPVGLNVDLVASTSLVNEPIGNDVDALLVKHIEDPSRVATRELFVEMIVDYVDVDLLELLAKCLHTYRPKCQSSTLNQST</sequence>
<evidence type="ECO:0000313" key="2">
    <source>
        <dbReference type="Proteomes" id="UP001603857"/>
    </source>
</evidence>
<dbReference type="AlphaFoldDB" id="A0ABD1M591"/>
<organism evidence="1 2">
    <name type="scientific">Flemingia macrophylla</name>
    <dbReference type="NCBI Taxonomy" id="520843"/>
    <lineage>
        <taxon>Eukaryota</taxon>
        <taxon>Viridiplantae</taxon>
        <taxon>Streptophyta</taxon>
        <taxon>Embryophyta</taxon>
        <taxon>Tracheophyta</taxon>
        <taxon>Spermatophyta</taxon>
        <taxon>Magnoliopsida</taxon>
        <taxon>eudicotyledons</taxon>
        <taxon>Gunneridae</taxon>
        <taxon>Pentapetalae</taxon>
        <taxon>rosids</taxon>
        <taxon>fabids</taxon>
        <taxon>Fabales</taxon>
        <taxon>Fabaceae</taxon>
        <taxon>Papilionoideae</taxon>
        <taxon>50 kb inversion clade</taxon>
        <taxon>NPAAA clade</taxon>
        <taxon>indigoferoid/millettioid clade</taxon>
        <taxon>Phaseoleae</taxon>
        <taxon>Flemingia</taxon>
    </lineage>
</organism>
<dbReference type="EMBL" id="JBGMDY010000006">
    <property type="protein sequence ID" value="KAL2330960.1"/>
    <property type="molecule type" value="Genomic_DNA"/>
</dbReference>
<evidence type="ECO:0000313" key="1">
    <source>
        <dbReference type="EMBL" id="KAL2330960.1"/>
    </source>
</evidence>
<comment type="caution">
    <text evidence="1">The sequence shown here is derived from an EMBL/GenBank/DDBJ whole genome shotgun (WGS) entry which is preliminary data.</text>
</comment>
<proteinExistence type="predicted"/>
<name>A0ABD1M591_9FABA</name>